<protein>
    <submittedName>
        <fullName evidence="1">Uncharacterized protein</fullName>
    </submittedName>
</protein>
<name>A0A819Z3Z5_9BILA</name>
<dbReference type="Proteomes" id="UP000663868">
    <property type="component" value="Unassembled WGS sequence"/>
</dbReference>
<accession>A0A819Z3Z5</accession>
<evidence type="ECO:0000313" key="1">
    <source>
        <dbReference type="EMBL" id="CAF4167729.1"/>
    </source>
</evidence>
<evidence type="ECO:0000313" key="2">
    <source>
        <dbReference type="Proteomes" id="UP000663868"/>
    </source>
</evidence>
<proteinExistence type="predicted"/>
<reference evidence="1" key="1">
    <citation type="submission" date="2021-02" db="EMBL/GenBank/DDBJ databases">
        <authorList>
            <person name="Nowell W R."/>
        </authorList>
    </citation>
    <scope>NUCLEOTIDE SEQUENCE</scope>
</reference>
<organism evidence="1 2">
    <name type="scientific">Adineta steineri</name>
    <dbReference type="NCBI Taxonomy" id="433720"/>
    <lineage>
        <taxon>Eukaryota</taxon>
        <taxon>Metazoa</taxon>
        <taxon>Spiralia</taxon>
        <taxon>Gnathifera</taxon>
        <taxon>Rotifera</taxon>
        <taxon>Eurotatoria</taxon>
        <taxon>Bdelloidea</taxon>
        <taxon>Adinetida</taxon>
        <taxon>Adinetidae</taxon>
        <taxon>Adineta</taxon>
    </lineage>
</organism>
<dbReference type="AlphaFoldDB" id="A0A819Z3Z5"/>
<comment type="caution">
    <text evidence="1">The sequence shown here is derived from an EMBL/GenBank/DDBJ whole genome shotgun (WGS) entry which is preliminary data.</text>
</comment>
<sequence>HMMAQSEMYIKSQTSPSTVMNEMIIHEEDYDKANIILTIDNQCCLQAPFDYIIYLCIQLNEVLPYSDISIISTYLLNLYKHPITSRLDTQLNLTFKTQLLNTDESISEDLHRILHTFTTDCFSLKSAQEYHHYQDHIFENEILLLISRY</sequence>
<dbReference type="EMBL" id="CAJOBB010006679">
    <property type="protein sequence ID" value="CAF4167729.1"/>
    <property type="molecule type" value="Genomic_DNA"/>
</dbReference>
<gene>
    <name evidence="1" type="ORF">KXQ929_LOCUS38200</name>
</gene>
<feature type="non-terminal residue" evidence="1">
    <location>
        <position position="1"/>
    </location>
</feature>